<evidence type="ECO:0000313" key="2">
    <source>
        <dbReference type="Proteomes" id="UP001162164"/>
    </source>
</evidence>
<proteinExistence type="predicted"/>
<accession>A0ABQ9JLJ2</accession>
<dbReference type="EMBL" id="JAPWTJ010000396">
    <property type="protein sequence ID" value="KAJ8978853.1"/>
    <property type="molecule type" value="Genomic_DNA"/>
</dbReference>
<comment type="caution">
    <text evidence="1">The sequence shown here is derived from an EMBL/GenBank/DDBJ whole genome shotgun (WGS) entry which is preliminary data.</text>
</comment>
<keyword evidence="2" id="KW-1185">Reference proteome</keyword>
<protein>
    <submittedName>
        <fullName evidence="1">Uncharacterized protein</fullName>
    </submittedName>
</protein>
<dbReference type="Proteomes" id="UP001162164">
    <property type="component" value="Unassembled WGS sequence"/>
</dbReference>
<evidence type="ECO:0000313" key="1">
    <source>
        <dbReference type="EMBL" id="KAJ8978853.1"/>
    </source>
</evidence>
<reference evidence="1" key="1">
    <citation type="journal article" date="2023" name="Insect Mol. Biol.">
        <title>Genome sequencing provides insights into the evolution of gene families encoding plant cell wall-degrading enzymes in longhorned beetles.</title>
        <authorList>
            <person name="Shin N.R."/>
            <person name="Okamura Y."/>
            <person name="Kirsch R."/>
            <person name="Pauchet Y."/>
        </authorList>
    </citation>
    <scope>NUCLEOTIDE SEQUENCE</scope>
    <source>
        <strain evidence="1">MMC_N1</strain>
    </source>
</reference>
<name>A0ABQ9JLJ2_9CUCU</name>
<organism evidence="1 2">
    <name type="scientific">Molorchus minor</name>
    <dbReference type="NCBI Taxonomy" id="1323400"/>
    <lineage>
        <taxon>Eukaryota</taxon>
        <taxon>Metazoa</taxon>
        <taxon>Ecdysozoa</taxon>
        <taxon>Arthropoda</taxon>
        <taxon>Hexapoda</taxon>
        <taxon>Insecta</taxon>
        <taxon>Pterygota</taxon>
        <taxon>Neoptera</taxon>
        <taxon>Endopterygota</taxon>
        <taxon>Coleoptera</taxon>
        <taxon>Polyphaga</taxon>
        <taxon>Cucujiformia</taxon>
        <taxon>Chrysomeloidea</taxon>
        <taxon>Cerambycidae</taxon>
        <taxon>Lamiinae</taxon>
        <taxon>Monochamini</taxon>
        <taxon>Molorchus</taxon>
    </lineage>
</organism>
<sequence length="74" mass="8188">MLVLQPIGSLENVVVSAGNQMVTVNDTALTAPWEQNYYQLVYTLCPLLSRTWPYGAACETEVGLWSHAKKKCDA</sequence>
<gene>
    <name evidence="1" type="ORF">NQ317_004464</name>
</gene>